<dbReference type="EMBL" id="LR877151">
    <property type="protein sequence ID" value="CAD2216748.1"/>
    <property type="molecule type" value="Genomic_DNA"/>
</dbReference>
<sequence length="534" mass="60291">MSQPRDHADGDLQPPVMEPPPPLPATLVLQDLSLQPPPPENTKDTEETLLGVAETPHSPLTMQSLSAFSQDASGTSLRKLLFGDDFELVLDEHEDAAGKDPSLFDAKKIISDFFSTAVSVDDINLDQKLSEKELTAQLDENYLEALLGKEAVNSLANETYYEPFSVLHSSVPAQTAEGKAETKWLVEMPKIEPNRQILHADPKPFTTKRADVIESNDRMLYTPHNVIRWSYDKSRNTFLSNARVVRWSDGSITLHVGTDSHLLCDKRGDSSLHLLGYETVVGTDGMKLPALTSTVRPTKHFVTESSNAKSISVEVANENKIHHNLRIKQRMPYITDPLPPVDLTKPTGERNAYEEYVADQYLKRKRLMDSLAKKGQHLSLEKQLEMDKEMWEQLQTTDLQVLREREEEEKRQAALHHAQRRDPLLEDDYGDEFEYSGRADKRVRFERNEEDYQRQRQTELQPLLDGLEKTLTTLEPGSESYGSVSGTMSFLRSGAIDDSIVMKEVGQLIDELKENKVDTGSIETVFSIMFPDAA</sequence>
<dbReference type="PANTHER" id="PTHR23146">
    <property type="entry name" value="LEO1 PROTEIN"/>
    <property type="match status" value="1"/>
</dbReference>
<proteinExistence type="predicted"/>
<accession>A0A7G2CAF5</accession>
<dbReference type="InterPro" id="IPR007149">
    <property type="entry name" value="Leo1"/>
</dbReference>
<protein>
    <submittedName>
        <fullName evidence="2">Leo1-like protein, putative</fullName>
    </submittedName>
</protein>
<keyword evidence="3" id="KW-1185">Reference proteome</keyword>
<dbReference type="GO" id="GO:0016593">
    <property type="term" value="C:Cdc73/Paf1 complex"/>
    <property type="evidence" value="ECO:0007669"/>
    <property type="project" value="InterPro"/>
</dbReference>
<dbReference type="VEuPathDB" id="TriTrypDB:ADEAN_000422100"/>
<name>A0A7G2CAF5_9TRYP</name>
<dbReference type="GO" id="GO:0006368">
    <property type="term" value="P:transcription elongation by RNA polymerase II"/>
    <property type="evidence" value="ECO:0007669"/>
    <property type="project" value="InterPro"/>
</dbReference>
<dbReference type="PANTHER" id="PTHR23146:SF0">
    <property type="entry name" value="RNA POLYMERASE-ASSOCIATED PROTEIN LEO1"/>
    <property type="match status" value="1"/>
</dbReference>
<evidence type="ECO:0000313" key="2">
    <source>
        <dbReference type="EMBL" id="CAD2216748.1"/>
    </source>
</evidence>
<dbReference type="Proteomes" id="UP000515908">
    <property type="component" value="Chromosome 07"/>
</dbReference>
<feature type="compositionally biased region" description="Basic and acidic residues" evidence="1">
    <location>
        <begin position="1"/>
        <end position="10"/>
    </location>
</feature>
<feature type="region of interest" description="Disordered" evidence="1">
    <location>
        <begin position="1"/>
        <end position="44"/>
    </location>
</feature>
<dbReference type="AlphaFoldDB" id="A0A7G2CAF5"/>
<organism evidence="2 3">
    <name type="scientific">Angomonas deanei</name>
    <dbReference type="NCBI Taxonomy" id="59799"/>
    <lineage>
        <taxon>Eukaryota</taxon>
        <taxon>Discoba</taxon>
        <taxon>Euglenozoa</taxon>
        <taxon>Kinetoplastea</taxon>
        <taxon>Metakinetoplastina</taxon>
        <taxon>Trypanosomatida</taxon>
        <taxon>Trypanosomatidae</taxon>
        <taxon>Strigomonadinae</taxon>
        <taxon>Angomonas</taxon>
    </lineage>
</organism>
<evidence type="ECO:0000313" key="3">
    <source>
        <dbReference type="Proteomes" id="UP000515908"/>
    </source>
</evidence>
<evidence type="ECO:0000256" key="1">
    <source>
        <dbReference type="SAM" id="MobiDB-lite"/>
    </source>
</evidence>
<dbReference type="GO" id="GO:1990269">
    <property type="term" value="F:RNA polymerase II C-terminal domain phosphoserine binding"/>
    <property type="evidence" value="ECO:0007669"/>
    <property type="project" value="TreeGrafter"/>
</dbReference>
<gene>
    <name evidence="2" type="ORF">ADEAN_000422100</name>
</gene>
<dbReference type="GO" id="GO:0032968">
    <property type="term" value="P:positive regulation of transcription elongation by RNA polymerase II"/>
    <property type="evidence" value="ECO:0007669"/>
    <property type="project" value="TreeGrafter"/>
</dbReference>
<dbReference type="Pfam" id="PF04004">
    <property type="entry name" value="Leo1"/>
    <property type="match status" value="1"/>
</dbReference>
<reference evidence="2 3" key="1">
    <citation type="submission" date="2020-08" db="EMBL/GenBank/DDBJ databases">
        <authorList>
            <person name="Newling K."/>
            <person name="Davey J."/>
            <person name="Forrester S."/>
        </authorList>
    </citation>
    <scope>NUCLEOTIDE SEQUENCE [LARGE SCALE GENOMIC DNA]</scope>
    <source>
        <strain evidence="3">Crithidia deanei Carvalho (ATCC PRA-265)</strain>
    </source>
</reference>